<dbReference type="InterPro" id="IPR002549">
    <property type="entry name" value="AI-2E-like"/>
</dbReference>
<keyword evidence="5 8" id="KW-0812">Transmembrane</keyword>
<sequence length="324" mass="35146">MPRKIEISHKTIIFTVFFLIGVWFVFFIKDIILQLFVALLIAITLNPLVVRLSRFKIPKGISVLLVYVLVFGVLGFLLASIVPVLVEQSANFTNSLPVYLKGIEIPSFISESVASELAFQVSKLPSQTLKVGISVFSNILNVLAVLIFAFYLLLERERLDDELATLLGGKQSDRLARLIDQLEKKLGGWARGQMILMLAVGFASYFGLLILGIPFALSLALLAGFLEIVPILGPILAAVPAAVVGFGISPVMGIAVIALAFLIQQLESYVLVPKVMERSVGISPIFVLFSLAVGFKMAGIVGALLSVPVAITLQVITKEYLTSN</sequence>
<evidence type="ECO:0000256" key="6">
    <source>
        <dbReference type="ARBA" id="ARBA00022989"/>
    </source>
</evidence>
<comment type="subcellular location">
    <subcellularLocation>
        <location evidence="1">Cell membrane</location>
        <topology evidence="1">Multi-pass membrane protein</topology>
    </subcellularLocation>
</comment>
<keyword evidence="4" id="KW-1003">Cell membrane</keyword>
<keyword evidence="3" id="KW-0813">Transport</keyword>
<evidence type="ECO:0000256" key="8">
    <source>
        <dbReference type="SAM" id="Phobius"/>
    </source>
</evidence>
<evidence type="ECO:0008006" key="11">
    <source>
        <dbReference type="Google" id="ProtNLM"/>
    </source>
</evidence>
<evidence type="ECO:0000256" key="5">
    <source>
        <dbReference type="ARBA" id="ARBA00022692"/>
    </source>
</evidence>
<protein>
    <recommendedName>
        <fullName evidence="11">Permease</fullName>
    </recommendedName>
</protein>
<feature type="transmembrane region" description="Helical" evidence="8">
    <location>
        <begin position="64"/>
        <end position="86"/>
    </location>
</feature>
<feature type="transmembrane region" description="Helical" evidence="8">
    <location>
        <begin position="131"/>
        <end position="154"/>
    </location>
</feature>
<dbReference type="EMBL" id="LCEY01000004">
    <property type="protein sequence ID" value="KKS80929.1"/>
    <property type="molecule type" value="Genomic_DNA"/>
</dbReference>
<dbReference type="Proteomes" id="UP000034611">
    <property type="component" value="Unassembled WGS sequence"/>
</dbReference>
<evidence type="ECO:0000256" key="4">
    <source>
        <dbReference type="ARBA" id="ARBA00022475"/>
    </source>
</evidence>
<dbReference type="Pfam" id="PF01594">
    <property type="entry name" value="AI-2E_transport"/>
    <property type="match status" value="1"/>
</dbReference>
<keyword evidence="6 8" id="KW-1133">Transmembrane helix</keyword>
<evidence type="ECO:0000313" key="9">
    <source>
        <dbReference type="EMBL" id="KKS80929.1"/>
    </source>
</evidence>
<dbReference type="GO" id="GO:0005886">
    <property type="term" value="C:plasma membrane"/>
    <property type="evidence" value="ECO:0007669"/>
    <property type="project" value="UniProtKB-SubCell"/>
</dbReference>
<dbReference type="PANTHER" id="PTHR21716">
    <property type="entry name" value="TRANSMEMBRANE PROTEIN"/>
    <property type="match status" value="1"/>
</dbReference>
<dbReference type="AlphaFoldDB" id="A0A0G1C661"/>
<evidence type="ECO:0000313" key="10">
    <source>
        <dbReference type="Proteomes" id="UP000034611"/>
    </source>
</evidence>
<keyword evidence="7 8" id="KW-0472">Membrane</keyword>
<gene>
    <name evidence="9" type="ORF">UV56_C0004G0006</name>
</gene>
<evidence type="ECO:0000256" key="7">
    <source>
        <dbReference type="ARBA" id="ARBA00023136"/>
    </source>
</evidence>
<feature type="transmembrane region" description="Helical" evidence="8">
    <location>
        <begin position="7"/>
        <end position="26"/>
    </location>
</feature>
<evidence type="ECO:0000256" key="1">
    <source>
        <dbReference type="ARBA" id="ARBA00004651"/>
    </source>
</evidence>
<comment type="similarity">
    <text evidence="2">Belongs to the autoinducer-2 exporter (AI-2E) (TC 2.A.86) family.</text>
</comment>
<dbReference type="GO" id="GO:0055085">
    <property type="term" value="P:transmembrane transport"/>
    <property type="evidence" value="ECO:0007669"/>
    <property type="project" value="TreeGrafter"/>
</dbReference>
<evidence type="ECO:0000256" key="2">
    <source>
        <dbReference type="ARBA" id="ARBA00009773"/>
    </source>
</evidence>
<evidence type="ECO:0000256" key="3">
    <source>
        <dbReference type="ARBA" id="ARBA00022448"/>
    </source>
</evidence>
<dbReference type="PANTHER" id="PTHR21716:SF53">
    <property type="entry name" value="PERMEASE PERM-RELATED"/>
    <property type="match status" value="1"/>
</dbReference>
<feature type="transmembrane region" description="Helical" evidence="8">
    <location>
        <begin position="194"/>
        <end position="223"/>
    </location>
</feature>
<proteinExistence type="inferred from homology"/>
<organism evidence="9 10">
    <name type="scientific">Candidatus Woesebacteria bacterium GW2011_GWC1_43_10b</name>
    <dbReference type="NCBI Taxonomy" id="1618585"/>
    <lineage>
        <taxon>Bacteria</taxon>
        <taxon>Candidatus Woeseibacteriota</taxon>
    </lineage>
</organism>
<comment type="caution">
    <text evidence="9">The sequence shown here is derived from an EMBL/GenBank/DDBJ whole genome shotgun (WGS) entry which is preliminary data.</text>
</comment>
<feature type="transmembrane region" description="Helical" evidence="8">
    <location>
        <begin position="284"/>
        <end position="311"/>
    </location>
</feature>
<feature type="transmembrane region" description="Helical" evidence="8">
    <location>
        <begin position="32"/>
        <end position="52"/>
    </location>
</feature>
<feature type="transmembrane region" description="Helical" evidence="8">
    <location>
        <begin position="235"/>
        <end position="263"/>
    </location>
</feature>
<accession>A0A0G1C661</accession>
<reference evidence="9 10" key="1">
    <citation type="journal article" date="2015" name="Nature">
        <title>rRNA introns, odd ribosomes, and small enigmatic genomes across a large radiation of phyla.</title>
        <authorList>
            <person name="Brown C.T."/>
            <person name="Hug L.A."/>
            <person name="Thomas B.C."/>
            <person name="Sharon I."/>
            <person name="Castelle C.J."/>
            <person name="Singh A."/>
            <person name="Wilkins M.J."/>
            <person name="Williams K.H."/>
            <person name="Banfield J.F."/>
        </authorList>
    </citation>
    <scope>NUCLEOTIDE SEQUENCE [LARGE SCALE GENOMIC DNA]</scope>
</reference>
<name>A0A0G1C661_9BACT</name>